<evidence type="ECO:0000259" key="1">
    <source>
        <dbReference type="Pfam" id="PF00534"/>
    </source>
</evidence>
<dbReference type="GO" id="GO:0016757">
    <property type="term" value="F:glycosyltransferase activity"/>
    <property type="evidence" value="ECO:0007669"/>
    <property type="project" value="UniProtKB-KW"/>
</dbReference>
<evidence type="ECO:0000313" key="3">
    <source>
        <dbReference type="EMBL" id="EMB15688.1"/>
    </source>
</evidence>
<dbReference type="RefSeq" id="WP_008658487.1">
    <property type="nucleotide sequence ID" value="NZ_ANMO01000166.1"/>
</dbReference>
<accession>M2B1M9</accession>
<evidence type="ECO:0000259" key="2">
    <source>
        <dbReference type="Pfam" id="PF13579"/>
    </source>
</evidence>
<dbReference type="InterPro" id="IPR001296">
    <property type="entry name" value="Glyco_trans_1"/>
</dbReference>
<dbReference type="Pfam" id="PF13579">
    <property type="entry name" value="Glyco_trans_4_4"/>
    <property type="match status" value="1"/>
</dbReference>
<dbReference type="Pfam" id="PF00534">
    <property type="entry name" value="Glycos_transf_1"/>
    <property type="match status" value="1"/>
</dbReference>
<reference evidence="3" key="1">
    <citation type="submission" date="2012-11" db="EMBL/GenBank/DDBJ databases">
        <title>Permanent draft genomes of Rhodopirellula europaea strain SH398 and 6C.</title>
        <authorList>
            <person name="Richter M."/>
            <person name="Richter-Heitmann T."/>
            <person name="Frank C."/>
            <person name="Harder J."/>
            <person name="Glockner F.O."/>
        </authorList>
    </citation>
    <scope>NUCLEOTIDE SEQUENCE</scope>
    <source>
        <strain evidence="3">6C</strain>
    </source>
</reference>
<reference evidence="3" key="2">
    <citation type="journal article" date="2013" name="Mar. Genomics">
        <title>Expression of sulfatases in Rhodopirellula baltica and the diversity of sulfatases in the genus Rhodopirellula.</title>
        <authorList>
            <person name="Wegner C.E."/>
            <person name="Richter-Heitmann T."/>
            <person name="Klindworth A."/>
            <person name="Klockow C."/>
            <person name="Richter M."/>
            <person name="Achstetter T."/>
            <person name="Glockner F.O."/>
            <person name="Harder J."/>
        </authorList>
    </citation>
    <scope>NUCLEOTIDE SEQUENCE [LARGE SCALE GENOMIC DNA]</scope>
    <source>
        <strain evidence="3">6C</strain>
    </source>
</reference>
<comment type="caution">
    <text evidence="3">The sequence shown here is derived from an EMBL/GenBank/DDBJ whole genome shotgun (WGS) entry which is preliminary data.</text>
</comment>
<name>M2B1M9_9BACT</name>
<dbReference type="EC" id="2.4.-.-" evidence="3"/>
<dbReference type="PANTHER" id="PTHR45947">
    <property type="entry name" value="SULFOQUINOVOSYL TRANSFERASE SQD2"/>
    <property type="match status" value="1"/>
</dbReference>
<keyword evidence="4" id="KW-1185">Reference proteome</keyword>
<dbReference type="InterPro" id="IPR050194">
    <property type="entry name" value="Glycosyltransferase_grp1"/>
</dbReference>
<dbReference type="EMBL" id="ANMO01000166">
    <property type="protein sequence ID" value="EMB15688.1"/>
    <property type="molecule type" value="Genomic_DNA"/>
</dbReference>
<evidence type="ECO:0000313" key="4">
    <source>
        <dbReference type="Proteomes" id="UP000011529"/>
    </source>
</evidence>
<dbReference type="AlphaFoldDB" id="M2B1M9"/>
<proteinExistence type="predicted"/>
<dbReference type="SUPFAM" id="SSF53756">
    <property type="entry name" value="UDP-Glycosyltransferase/glycogen phosphorylase"/>
    <property type="match status" value="1"/>
</dbReference>
<dbReference type="PATRIC" id="fig|1263867.3.peg.3849"/>
<organism evidence="3 4">
    <name type="scientific">Rhodopirellula europaea 6C</name>
    <dbReference type="NCBI Taxonomy" id="1263867"/>
    <lineage>
        <taxon>Bacteria</taxon>
        <taxon>Pseudomonadati</taxon>
        <taxon>Planctomycetota</taxon>
        <taxon>Planctomycetia</taxon>
        <taxon>Pirellulales</taxon>
        <taxon>Pirellulaceae</taxon>
        <taxon>Rhodopirellula</taxon>
    </lineage>
</organism>
<feature type="domain" description="Glycosyltransferase subfamily 4-like N-terminal" evidence="2">
    <location>
        <begin position="18"/>
        <end position="168"/>
    </location>
</feature>
<keyword evidence="3" id="KW-0808">Transferase</keyword>
<dbReference type="Proteomes" id="UP000011529">
    <property type="component" value="Unassembled WGS sequence"/>
</dbReference>
<dbReference type="Gene3D" id="3.40.50.2000">
    <property type="entry name" value="Glycogen Phosphorylase B"/>
    <property type="match status" value="2"/>
</dbReference>
<gene>
    <name evidence="3" type="ORF">RE6C_03598</name>
</gene>
<keyword evidence="3" id="KW-0328">Glycosyltransferase</keyword>
<dbReference type="InterPro" id="IPR028098">
    <property type="entry name" value="Glyco_trans_4-like_N"/>
</dbReference>
<feature type="domain" description="Glycosyl transferase family 1" evidence="1">
    <location>
        <begin position="236"/>
        <end position="362"/>
    </location>
</feature>
<protein>
    <submittedName>
        <fullName evidence="3">Glycosyl transferase, group 1</fullName>
        <ecNumber evidence="3">2.4.-.-</ecNumber>
    </submittedName>
</protein>
<sequence length="407" mass="45110">MTEIEHVIFVTDHAYINGGVAKVATDEAKGIAKTGRRVTFFAPCGPPDPTLAEAGVEVVCLNQPDIADDSERFSAMRRGIWNKTAARSLTEVIGNADPARSVLHCHGFSRGLSPSVGPLLTSGQIPHVLTMHEYFLACPNGGFYDYQRQEICTRRALGADCLFTNCDARRPSHKLWRVARHVIMKSAGRLPRCLRDVIYLSRTQLDVIKTYIPTNVRLHHLPNPIKSTPNAPRIRAEDNDIFLYVGRLSPEKGCVDFARAAKTAGVRAVFLGTGPEREKIQAVNPEATMAGWASPQEIADWMSRSRALVFPSLWYETFGLVAFEAMAKGLPVIVGAWNAAAENIEPDINGIIYRHRNDLSIALRKARTKHIGALSKSAYNKRSEYGLSIDQHLDALFEIYHQTKLPV</sequence>
<dbReference type="PANTHER" id="PTHR45947:SF13">
    <property type="entry name" value="TRANSFERASE"/>
    <property type="match status" value="1"/>
</dbReference>